<dbReference type="Pfam" id="PF03352">
    <property type="entry name" value="Adenine_glyco"/>
    <property type="match status" value="1"/>
</dbReference>
<evidence type="ECO:0000313" key="1">
    <source>
        <dbReference type="EMBL" id="MFC4718450.1"/>
    </source>
</evidence>
<name>A0ABV9MSB9_9ENTE</name>
<dbReference type="SUPFAM" id="SSF48150">
    <property type="entry name" value="DNA-glycosylase"/>
    <property type="match status" value="1"/>
</dbReference>
<dbReference type="InterPro" id="IPR005019">
    <property type="entry name" value="Adenine_glyco"/>
</dbReference>
<dbReference type="PANTHER" id="PTHR30037:SF4">
    <property type="entry name" value="DNA-3-METHYLADENINE GLYCOSYLASE I"/>
    <property type="match status" value="1"/>
</dbReference>
<proteinExistence type="predicted"/>
<keyword evidence="2" id="KW-1185">Reference proteome</keyword>
<gene>
    <name evidence="1" type="ORF">ACFO5I_01645</name>
</gene>
<dbReference type="InterPro" id="IPR011257">
    <property type="entry name" value="DNA_glycosylase"/>
</dbReference>
<sequence>MRCNWANVGQLEQDYHDHEWGKVVHQDKLLFEMLVLESMQAGLSWSTILKKRTGFRQAFDGFDYQKIALYKEDKYKELLADARIIRHPLKIKSVIHNAKIFLQIQEKYGSFDQYFWDFNDRKIIVNQWASIEQVPSQSILSQKIAKKMKKDGFKFIGPTSIYSFMQAIGMVNDHLTCCEYK</sequence>
<dbReference type="EMBL" id="JBHSGS010000009">
    <property type="protein sequence ID" value="MFC4718450.1"/>
    <property type="molecule type" value="Genomic_DNA"/>
</dbReference>
<evidence type="ECO:0000313" key="2">
    <source>
        <dbReference type="Proteomes" id="UP001595969"/>
    </source>
</evidence>
<dbReference type="InterPro" id="IPR052891">
    <property type="entry name" value="DNA-3mA_glycosylase"/>
</dbReference>
<protein>
    <submittedName>
        <fullName evidence="1">DNA-3-methyladenine glycosylase I</fullName>
    </submittedName>
</protein>
<dbReference type="Gene3D" id="1.10.340.30">
    <property type="entry name" value="Hypothetical protein, domain 2"/>
    <property type="match status" value="1"/>
</dbReference>
<accession>A0ABV9MSB9</accession>
<dbReference type="RefSeq" id="WP_204654181.1">
    <property type="nucleotide sequence ID" value="NZ_JAFBFD010000021.1"/>
</dbReference>
<comment type="caution">
    <text evidence="1">The sequence shown here is derived from an EMBL/GenBank/DDBJ whole genome shotgun (WGS) entry which is preliminary data.</text>
</comment>
<dbReference type="Proteomes" id="UP001595969">
    <property type="component" value="Unassembled WGS sequence"/>
</dbReference>
<organism evidence="1 2">
    <name type="scientific">Enterococcus lemanii</name>
    <dbReference type="NCBI Taxonomy" id="1159752"/>
    <lineage>
        <taxon>Bacteria</taxon>
        <taxon>Bacillati</taxon>
        <taxon>Bacillota</taxon>
        <taxon>Bacilli</taxon>
        <taxon>Lactobacillales</taxon>
        <taxon>Enterococcaceae</taxon>
        <taxon>Enterococcus</taxon>
    </lineage>
</organism>
<reference evidence="2" key="1">
    <citation type="journal article" date="2019" name="Int. J. Syst. Evol. Microbiol.">
        <title>The Global Catalogue of Microorganisms (GCM) 10K type strain sequencing project: providing services to taxonomists for standard genome sequencing and annotation.</title>
        <authorList>
            <consortium name="The Broad Institute Genomics Platform"/>
            <consortium name="The Broad Institute Genome Sequencing Center for Infectious Disease"/>
            <person name="Wu L."/>
            <person name="Ma J."/>
        </authorList>
    </citation>
    <scope>NUCLEOTIDE SEQUENCE [LARGE SCALE GENOMIC DNA]</scope>
    <source>
        <strain evidence="2">CGMCC 1.19032</strain>
    </source>
</reference>
<dbReference type="PANTHER" id="PTHR30037">
    <property type="entry name" value="DNA-3-METHYLADENINE GLYCOSYLASE 1"/>
    <property type="match status" value="1"/>
</dbReference>